<sequence length="82" mass="9107">MRPLISGIEHGGNEDAHMPPPPPPTTTPTLSNGIWPTKTPKRANNYWFHELIAVLCGGVRGQIPYLDSFANFTEMSLRPKHT</sequence>
<evidence type="ECO:0000313" key="3">
    <source>
        <dbReference type="Proteomes" id="UP001196413"/>
    </source>
</evidence>
<gene>
    <name evidence="2" type="ORF">KIN20_032406</name>
</gene>
<evidence type="ECO:0000313" key="2">
    <source>
        <dbReference type="EMBL" id="KAJ1370634.1"/>
    </source>
</evidence>
<protein>
    <submittedName>
        <fullName evidence="2">Uncharacterized protein</fullName>
    </submittedName>
</protein>
<dbReference type="Proteomes" id="UP001196413">
    <property type="component" value="Unassembled WGS sequence"/>
</dbReference>
<dbReference type="AlphaFoldDB" id="A0AAD5R8R8"/>
<comment type="caution">
    <text evidence="2">The sequence shown here is derived from an EMBL/GenBank/DDBJ whole genome shotgun (WGS) entry which is preliminary data.</text>
</comment>
<dbReference type="EMBL" id="JAHQIW010006818">
    <property type="protein sequence ID" value="KAJ1370634.1"/>
    <property type="molecule type" value="Genomic_DNA"/>
</dbReference>
<organism evidence="2 3">
    <name type="scientific">Parelaphostrongylus tenuis</name>
    <name type="common">Meningeal worm</name>
    <dbReference type="NCBI Taxonomy" id="148309"/>
    <lineage>
        <taxon>Eukaryota</taxon>
        <taxon>Metazoa</taxon>
        <taxon>Ecdysozoa</taxon>
        <taxon>Nematoda</taxon>
        <taxon>Chromadorea</taxon>
        <taxon>Rhabditida</taxon>
        <taxon>Rhabditina</taxon>
        <taxon>Rhabditomorpha</taxon>
        <taxon>Strongyloidea</taxon>
        <taxon>Metastrongylidae</taxon>
        <taxon>Parelaphostrongylus</taxon>
    </lineage>
</organism>
<feature type="region of interest" description="Disordered" evidence="1">
    <location>
        <begin position="1"/>
        <end position="36"/>
    </location>
</feature>
<name>A0AAD5R8R8_PARTN</name>
<proteinExistence type="predicted"/>
<accession>A0AAD5R8R8</accession>
<keyword evidence="3" id="KW-1185">Reference proteome</keyword>
<evidence type="ECO:0000256" key="1">
    <source>
        <dbReference type="SAM" id="MobiDB-lite"/>
    </source>
</evidence>
<reference evidence="2" key="1">
    <citation type="submission" date="2021-06" db="EMBL/GenBank/DDBJ databases">
        <title>Parelaphostrongylus tenuis whole genome reference sequence.</title>
        <authorList>
            <person name="Garwood T.J."/>
            <person name="Larsen P.A."/>
            <person name="Fountain-Jones N.M."/>
            <person name="Garbe J.R."/>
            <person name="Macchietto M.G."/>
            <person name="Kania S.A."/>
            <person name="Gerhold R.W."/>
            <person name="Richards J.E."/>
            <person name="Wolf T.M."/>
        </authorList>
    </citation>
    <scope>NUCLEOTIDE SEQUENCE</scope>
    <source>
        <strain evidence="2">MNPRO001-30</strain>
        <tissue evidence="2">Meninges</tissue>
    </source>
</reference>